<proteinExistence type="predicted"/>
<feature type="region of interest" description="Disordered" evidence="12">
    <location>
        <begin position="329"/>
        <end position="348"/>
    </location>
</feature>
<dbReference type="GO" id="GO:0005886">
    <property type="term" value="C:plasma membrane"/>
    <property type="evidence" value="ECO:0007669"/>
    <property type="project" value="Ensembl"/>
</dbReference>
<evidence type="ECO:0000256" key="5">
    <source>
        <dbReference type="ARBA" id="ARBA00022990"/>
    </source>
</evidence>
<dbReference type="CDD" id="cd12073">
    <property type="entry name" value="SH3_HS1"/>
    <property type="match status" value="1"/>
</dbReference>
<dbReference type="GO" id="GO:0051897">
    <property type="term" value="P:positive regulation of phosphatidylinositol 3-kinase/protein kinase B signal transduction"/>
    <property type="evidence" value="ECO:0007669"/>
    <property type="project" value="Ensembl"/>
</dbReference>
<dbReference type="GO" id="GO:0005829">
    <property type="term" value="C:cytosol"/>
    <property type="evidence" value="ECO:0007669"/>
    <property type="project" value="Ensembl"/>
</dbReference>
<dbReference type="GO" id="GO:0030864">
    <property type="term" value="C:cortical actin cytoskeleton"/>
    <property type="evidence" value="ECO:0007669"/>
    <property type="project" value="TreeGrafter"/>
</dbReference>
<keyword evidence="5" id="KW-0007">Acetylation</keyword>
<sequence length="665" mass="74177">MYIDICMYVYRHPCLYTNTCVHMDIRGFLIAVYSAEPSIAPSLQPCIAAFFCVIFAVVGCGASGPSWREPSWNHHWFGHSQCHRAPLSPTHTWSSLCSAFPSSERREPRRWGLGEEVQKTGTRCSPEAAVSCSAGPKDGEPISRSWWWGKMWKAVVGHDVLVKVEAQSDDWDTDPDFVNDISEKEQRWGAKSIAGSGRAEHIDIHQLRSRVSEEHEVIKKKELESGPKASYGYGGKFGTERDRMDKCAVGHEYVAAVGKHSSQTDAAQGFGGKYGVQRDRADKSALGFEYKGEVEKHSSQKDYSKGFGGRYGVERDKVDKAAVGFDYKSQTEKHDSQKDYSVGFGGKFGVQRDRQDKSALGWDHQEDVQPHASQTDYARGFGGRYGVQKDRVDKSAAGFDEMEGPTSRYEKTQPVEAASSGASSLRSRFENMAKLAEEESRRQVEEERARRQAREGHAARRKEIPQREIDRMEPPPAPVPARVPERAEQEPTPRGKQEEKGEEEEEAAPVLPPRQANLTEEEEQPIYSETFDVGGDYEELLEHSDYCDSVSAGAGYKELPVPVGQPGATYSLGEEDEGGDYDEIMPEEPSQSQTCRGGMDSIYEVESPGICAVALYDYQGDGDDEISFDPNDTITHIEMVDEGWWRGQCHGKVGLFPANYVKLLQ</sequence>
<evidence type="ECO:0000256" key="1">
    <source>
        <dbReference type="ARBA" id="ARBA00004173"/>
    </source>
</evidence>
<evidence type="ECO:0000256" key="3">
    <source>
        <dbReference type="ARBA" id="ARBA00022553"/>
    </source>
</evidence>
<evidence type="ECO:0000256" key="8">
    <source>
        <dbReference type="ARBA" id="ARBA00074098"/>
    </source>
</evidence>
<comment type="function">
    <text evidence="7">Substrate of the antigen receptor-coupled tyrosine kinase. Plays a role in antigen receptor signaling for both clonal expansion and deletion in lymphoid cells. May also be involved in the regulation of gene expression.</text>
</comment>
<dbReference type="InterPro" id="IPR003134">
    <property type="entry name" value="Hs1_Cortactin"/>
</dbReference>
<dbReference type="GO" id="GO:0005667">
    <property type="term" value="C:transcription regulator complex"/>
    <property type="evidence" value="ECO:0007669"/>
    <property type="project" value="Ensembl"/>
</dbReference>
<dbReference type="PRINTS" id="PR00499">
    <property type="entry name" value="P67PHOX"/>
</dbReference>
<accession>A0A8C2SKE0</accession>
<dbReference type="GO" id="GO:0042307">
    <property type="term" value="P:positive regulation of protein import into nucleus"/>
    <property type="evidence" value="ECO:0007669"/>
    <property type="project" value="Ensembl"/>
</dbReference>
<dbReference type="GO" id="GO:0005739">
    <property type="term" value="C:mitochondrion"/>
    <property type="evidence" value="ECO:0007669"/>
    <property type="project" value="UniProtKB-SubCell"/>
</dbReference>
<name>A0A8C2SKE0_COTJA</name>
<keyword evidence="4" id="KW-0677">Repeat</keyword>
<reference evidence="14" key="3">
    <citation type="submission" date="2025-09" db="UniProtKB">
        <authorList>
            <consortium name="Ensembl"/>
        </authorList>
    </citation>
    <scope>IDENTIFICATION</scope>
</reference>
<dbReference type="GO" id="GO:0005884">
    <property type="term" value="C:actin filament"/>
    <property type="evidence" value="ECO:0007669"/>
    <property type="project" value="TreeGrafter"/>
</dbReference>
<dbReference type="Pfam" id="PF14604">
    <property type="entry name" value="SH3_9"/>
    <property type="match status" value="1"/>
</dbReference>
<feature type="compositionally biased region" description="Basic and acidic residues" evidence="12">
    <location>
        <begin position="483"/>
        <end position="499"/>
    </location>
</feature>
<dbReference type="GeneTree" id="ENSGT00940000158997"/>
<gene>
    <name evidence="14" type="primary">HCLS1</name>
</gene>
<keyword evidence="2 11" id="KW-0728">SH3 domain</keyword>
<dbReference type="SUPFAM" id="SSF50044">
    <property type="entry name" value="SH3-domain"/>
    <property type="match status" value="1"/>
</dbReference>
<dbReference type="FunFam" id="2.30.30.40:FF:000139">
    <property type="entry name" value="Hematopoietic cell-specific Lyn substrate 1"/>
    <property type="match status" value="1"/>
</dbReference>
<dbReference type="GO" id="GO:0030854">
    <property type="term" value="P:positive regulation of granulocyte differentiation"/>
    <property type="evidence" value="ECO:0007669"/>
    <property type="project" value="Ensembl"/>
</dbReference>
<reference evidence="14" key="1">
    <citation type="submission" date="2015-11" db="EMBL/GenBank/DDBJ databases">
        <authorList>
            <consortium name="International Coturnix japonica Genome Analysis Consortium"/>
            <person name="Warren W."/>
            <person name="Burt D.W."/>
            <person name="Antin P.B."/>
            <person name="Lanford R."/>
            <person name="Gros J."/>
            <person name="Wilson R.K."/>
        </authorList>
    </citation>
    <scope>NUCLEOTIDE SEQUENCE [LARGE SCALE GENOMIC DNA]</scope>
</reference>
<dbReference type="GO" id="GO:2000107">
    <property type="term" value="P:negative regulation of leukocyte apoptotic process"/>
    <property type="evidence" value="ECO:0007669"/>
    <property type="project" value="Ensembl"/>
</dbReference>
<dbReference type="GO" id="GO:0051015">
    <property type="term" value="F:actin filament binding"/>
    <property type="evidence" value="ECO:0007669"/>
    <property type="project" value="TreeGrafter"/>
</dbReference>
<dbReference type="GO" id="GO:0051169">
    <property type="term" value="P:nuclear transport"/>
    <property type="evidence" value="ECO:0007669"/>
    <property type="project" value="Ensembl"/>
</dbReference>
<dbReference type="GO" id="GO:0035591">
    <property type="term" value="F:signaling adaptor activity"/>
    <property type="evidence" value="ECO:0007669"/>
    <property type="project" value="Ensembl"/>
</dbReference>
<dbReference type="GO" id="GO:0038158">
    <property type="term" value="P:granulocyte colony-stimulating factor signaling pathway"/>
    <property type="evidence" value="ECO:0007669"/>
    <property type="project" value="Ensembl"/>
</dbReference>
<dbReference type="GO" id="GO:0030833">
    <property type="term" value="P:regulation of actin filament polymerization"/>
    <property type="evidence" value="ECO:0007669"/>
    <property type="project" value="Ensembl"/>
</dbReference>
<dbReference type="GO" id="GO:0016477">
    <property type="term" value="P:cell migration"/>
    <property type="evidence" value="ECO:0007669"/>
    <property type="project" value="TreeGrafter"/>
</dbReference>
<reference evidence="14" key="2">
    <citation type="submission" date="2025-08" db="UniProtKB">
        <authorList>
            <consortium name="Ensembl"/>
        </authorList>
    </citation>
    <scope>IDENTIFICATION</scope>
</reference>
<evidence type="ECO:0000256" key="10">
    <source>
        <dbReference type="ARBA" id="ARBA00083918"/>
    </source>
</evidence>
<evidence type="ECO:0000256" key="2">
    <source>
        <dbReference type="ARBA" id="ARBA00022443"/>
    </source>
</evidence>
<dbReference type="SMART" id="SM00326">
    <property type="entry name" value="SH3"/>
    <property type="match status" value="1"/>
</dbReference>
<evidence type="ECO:0000256" key="11">
    <source>
        <dbReference type="PROSITE-ProRule" id="PRU00192"/>
    </source>
</evidence>
<evidence type="ECO:0000256" key="9">
    <source>
        <dbReference type="ARBA" id="ARBA00080417"/>
    </source>
</evidence>
<feature type="region of interest" description="Disordered" evidence="12">
    <location>
        <begin position="396"/>
        <end position="521"/>
    </location>
</feature>
<dbReference type="AlphaFoldDB" id="A0A8C2SKE0"/>
<dbReference type="PANTHER" id="PTHR10829">
    <property type="entry name" value="CORTACTIN AND DREBRIN"/>
    <property type="match status" value="1"/>
</dbReference>
<dbReference type="GO" id="GO:0030427">
    <property type="term" value="C:site of polarized growth"/>
    <property type="evidence" value="ECO:0007669"/>
    <property type="project" value="TreeGrafter"/>
</dbReference>
<dbReference type="PROSITE" id="PS51090">
    <property type="entry name" value="CORTACTIN"/>
    <property type="match status" value="5"/>
</dbReference>
<comment type="subcellular location">
    <subcellularLocation>
        <location evidence="1">Mitochondrion</location>
    </subcellularLocation>
</comment>
<keyword evidence="6" id="KW-0496">Mitochondrion</keyword>
<evidence type="ECO:0000313" key="14">
    <source>
        <dbReference type="Ensembl" id="ENSCJPP00005000154.1"/>
    </source>
</evidence>
<dbReference type="PRINTS" id="PR00452">
    <property type="entry name" value="SH3DOMAIN"/>
</dbReference>
<feature type="domain" description="SH3" evidence="13">
    <location>
        <begin position="607"/>
        <end position="665"/>
    </location>
</feature>
<dbReference type="Proteomes" id="UP000694412">
    <property type="component" value="Chromosome 1"/>
</dbReference>
<dbReference type="InterPro" id="IPR036028">
    <property type="entry name" value="SH3-like_dom_sf"/>
</dbReference>
<dbReference type="Ensembl" id="ENSCJPT00005000326.1">
    <property type="protein sequence ID" value="ENSCJPP00005000154.1"/>
    <property type="gene ID" value="ENSCJPG00005000240.1"/>
</dbReference>
<evidence type="ECO:0000259" key="13">
    <source>
        <dbReference type="PROSITE" id="PS50002"/>
    </source>
</evidence>
<feature type="compositionally biased region" description="Basic and acidic residues" evidence="12">
    <location>
        <begin position="427"/>
        <end position="473"/>
    </location>
</feature>
<dbReference type="InterPro" id="IPR001452">
    <property type="entry name" value="SH3_domain"/>
</dbReference>
<organism evidence="14 15">
    <name type="scientific">Coturnix japonica</name>
    <name type="common">Japanese quail</name>
    <name type="synonym">Coturnix coturnix japonica</name>
    <dbReference type="NCBI Taxonomy" id="93934"/>
    <lineage>
        <taxon>Eukaryota</taxon>
        <taxon>Metazoa</taxon>
        <taxon>Chordata</taxon>
        <taxon>Craniata</taxon>
        <taxon>Vertebrata</taxon>
        <taxon>Euteleostomi</taxon>
        <taxon>Archelosauria</taxon>
        <taxon>Archosauria</taxon>
        <taxon>Dinosauria</taxon>
        <taxon>Saurischia</taxon>
        <taxon>Theropoda</taxon>
        <taxon>Coelurosauria</taxon>
        <taxon>Aves</taxon>
        <taxon>Neognathae</taxon>
        <taxon>Galloanserae</taxon>
        <taxon>Galliformes</taxon>
        <taxon>Phasianidae</taxon>
        <taxon>Perdicinae</taxon>
        <taxon>Coturnix</taxon>
    </lineage>
</organism>
<dbReference type="GO" id="GO:0019901">
    <property type="term" value="F:protein kinase binding"/>
    <property type="evidence" value="ECO:0007669"/>
    <property type="project" value="Ensembl"/>
</dbReference>
<keyword evidence="15" id="KW-1185">Reference proteome</keyword>
<dbReference type="GO" id="GO:0061629">
    <property type="term" value="F:RNA polymerase II-specific DNA-binding transcription factor binding"/>
    <property type="evidence" value="ECO:0007669"/>
    <property type="project" value="Ensembl"/>
</dbReference>
<evidence type="ECO:0000256" key="6">
    <source>
        <dbReference type="ARBA" id="ARBA00023128"/>
    </source>
</evidence>
<evidence type="ECO:0000256" key="12">
    <source>
        <dbReference type="SAM" id="MobiDB-lite"/>
    </source>
</evidence>
<feature type="compositionally biased region" description="Basic and acidic residues" evidence="12">
    <location>
        <begin position="329"/>
        <end position="338"/>
    </location>
</feature>
<dbReference type="GO" id="GO:0045944">
    <property type="term" value="P:positive regulation of transcription by RNA polymerase II"/>
    <property type="evidence" value="ECO:0007669"/>
    <property type="project" value="Ensembl"/>
</dbReference>
<protein>
    <recommendedName>
        <fullName evidence="8">Hematopoietic lineage cell-specific protein</fullName>
    </recommendedName>
    <alternativeName>
        <fullName evidence="10">Hematopoietic cell-specific LYN substrate 1</fullName>
    </alternativeName>
    <alternativeName>
        <fullName evidence="9">LckBP1</fullName>
    </alternativeName>
</protein>
<dbReference type="Pfam" id="PF02218">
    <property type="entry name" value="HS1_rep"/>
    <property type="match status" value="5"/>
</dbReference>
<evidence type="ECO:0000313" key="15">
    <source>
        <dbReference type="Proteomes" id="UP000694412"/>
    </source>
</evidence>
<dbReference type="GO" id="GO:0005634">
    <property type="term" value="C:nucleus"/>
    <property type="evidence" value="ECO:0007669"/>
    <property type="project" value="Ensembl"/>
</dbReference>
<evidence type="ECO:0000256" key="7">
    <source>
        <dbReference type="ARBA" id="ARBA00056814"/>
    </source>
</evidence>
<dbReference type="Gene3D" id="2.30.30.40">
    <property type="entry name" value="SH3 Domains"/>
    <property type="match status" value="1"/>
</dbReference>
<dbReference type="PROSITE" id="PS50002">
    <property type="entry name" value="SH3"/>
    <property type="match status" value="1"/>
</dbReference>
<keyword evidence="3" id="KW-0597">Phosphoprotein</keyword>
<dbReference type="PANTHER" id="PTHR10829:SF5">
    <property type="entry name" value="HEMATOPOIETIC LINEAGE CELL-SPECIFIC PROTEIN"/>
    <property type="match status" value="1"/>
</dbReference>
<dbReference type="GO" id="GO:0007015">
    <property type="term" value="P:actin filament organization"/>
    <property type="evidence" value="ECO:0007669"/>
    <property type="project" value="Ensembl"/>
</dbReference>
<evidence type="ECO:0000256" key="4">
    <source>
        <dbReference type="ARBA" id="ARBA00022737"/>
    </source>
</evidence>